<evidence type="ECO:0000313" key="4">
    <source>
        <dbReference type="Proteomes" id="UP000243589"/>
    </source>
</evidence>
<evidence type="ECO:0000256" key="2">
    <source>
        <dbReference type="SAM" id="Phobius"/>
    </source>
</evidence>
<dbReference type="Pfam" id="PF02585">
    <property type="entry name" value="PIG-L"/>
    <property type="match status" value="1"/>
</dbReference>
<feature type="transmembrane region" description="Helical" evidence="2">
    <location>
        <begin position="296"/>
        <end position="319"/>
    </location>
</feature>
<dbReference type="InterPro" id="IPR003737">
    <property type="entry name" value="GlcNAc_PI_deacetylase-related"/>
</dbReference>
<dbReference type="PANTHER" id="PTHR12993:SF26">
    <property type="entry name" value="1D-MYO-INOSITOL 2-ACETAMIDO-2-DEOXY-ALPHA-D-GLUCOPYRANOSIDE DEACETYLASE"/>
    <property type="match status" value="1"/>
</dbReference>
<dbReference type="PANTHER" id="PTHR12993">
    <property type="entry name" value="N-ACETYLGLUCOSAMINYL-PHOSPHATIDYLINOSITOL DE-N-ACETYLASE-RELATED"/>
    <property type="match status" value="1"/>
</dbReference>
<keyword evidence="1" id="KW-0862">Zinc</keyword>
<proteinExistence type="predicted"/>
<dbReference type="SUPFAM" id="SSF102588">
    <property type="entry name" value="LmbE-like"/>
    <property type="match status" value="1"/>
</dbReference>
<keyword evidence="2" id="KW-0472">Membrane</keyword>
<dbReference type="PATRIC" id="fig|479117.4.peg.1455"/>
<keyword evidence="2" id="KW-0812">Transmembrane</keyword>
<dbReference type="EMBL" id="LQQC01000010">
    <property type="protein sequence ID" value="KXZ58419.1"/>
    <property type="molecule type" value="Genomic_DNA"/>
</dbReference>
<dbReference type="Proteomes" id="UP000243589">
    <property type="component" value="Unassembled WGS sequence"/>
</dbReference>
<keyword evidence="3" id="KW-0378">Hydrolase</keyword>
<feature type="transmembrane region" description="Helical" evidence="2">
    <location>
        <begin position="395"/>
        <end position="415"/>
    </location>
</feature>
<keyword evidence="4" id="KW-1185">Reference proteome</keyword>
<dbReference type="InterPro" id="IPR024078">
    <property type="entry name" value="LmbE-like_dom_sf"/>
</dbReference>
<dbReference type="RefSeq" id="WP_062021845.1">
    <property type="nucleotide sequence ID" value="NZ_LQQC01000010.1"/>
</dbReference>
<dbReference type="Gene3D" id="3.40.50.10320">
    <property type="entry name" value="LmbE-like"/>
    <property type="match status" value="1"/>
</dbReference>
<gene>
    <name evidence="3" type="primary">mshB</name>
    <name evidence="3" type="ORF">Bravens_01468</name>
</gene>
<evidence type="ECO:0000313" key="3">
    <source>
        <dbReference type="EMBL" id="KXZ58419.1"/>
    </source>
</evidence>
<dbReference type="GO" id="GO:0035595">
    <property type="term" value="F:N-acetylglucosaminylinositol deacetylase activity"/>
    <property type="evidence" value="ECO:0007669"/>
    <property type="project" value="UniProtKB-EC"/>
</dbReference>
<dbReference type="GO" id="GO:0016137">
    <property type="term" value="P:glycoside metabolic process"/>
    <property type="evidence" value="ECO:0007669"/>
    <property type="project" value="UniProtKB-ARBA"/>
</dbReference>
<accession>A0A150H8J2</accession>
<sequence length="421" mass="44569">MSGVLFVHAHPDDESILTGGTIARLREAQVPVTILTATRGEGGEVIGPLKDTLEGHRDALAARREGELAEAMKALGVDDWAFLGTPAGGAGTLPERRFEDSGMEWGPDGHAQVPADTPAESLCAAKLDDVAAYIAAVIEDRRPRLVVTYPAGGGYGHPDHVRVHEATLRAVSRLKRKHRPRVIYVDTPQEAVDQMFNVDLPGFALTGFEPAQKVPTIPAEAPVVLSQDISAHRGHKARAMAAHATQLQVAGDFYALSNNIGTVLLDTEYFTSPDGHKGADILEFLEEPDRPEPPSAVAMVFSSVFLGLLAGVLGTFQHLGASLFNLAGQAVIVPWGLLLALALAGCVLWYVAEANRSTAAVVLCAVTMSLVSFIGSQPGLLPGGGVLVTGTLRSVAWLFGPMIIAAVLSFTLPCLRANRKH</sequence>
<comment type="caution">
    <text evidence="3">The sequence shown here is derived from an EMBL/GenBank/DDBJ whole genome shotgun (WGS) entry which is preliminary data.</text>
</comment>
<keyword evidence="2" id="KW-1133">Transmembrane helix</keyword>
<dbReference type="EC" id="3.5.1.103" evidence="3"/>
<name>A0A150H8J2_9MICO</name>
<evidence type="ECO:0000256" key="1">
    <source>
        <dbReference type="ARBA" id="ARBA00022833"/>
    </source>
</evidence>
<protein>
    <submittedName>
        <fullName evidence="3">1D-myo-inositol 2-acetamido-2-deoxy-alpha-D-glucopyranoside deacetylase</fullName>
        <ecNumber evidence="3">3.5.1.103</ecNumber>
    </submittedName>
</protein>
<dbReference type="AlphaFoldDB" id="A0A150H8J2"/>
<feature type="transmembrane region" description="Helical" evidence="2">
    <location>
        <begin position="358"/>
        <end position="375"/>
    </location>
</feature>
<feature type="transmembrane region" description="Helical" evidence="2">
    <location>
        <begin position="331"/>
        <end position="351"/>
    </location>
</feature>
<reference evidence="3 4" key="1">
    <citation type="submission" date="2016-01" db="EMBL/GenBank/DDBJ databases">
        <title>Use of Whole Genome Sequencing to ascertain that Brevibacterium massiliense (Roux, Raoult 2009) is a later heterotypic synonym of Brevibacterium ravenspurgense (Mages 2008).</title>
        <authorList>
            <person name="Bernier A.-M."/>
            <person name="Burdz T."/>
            <person name="Huynh C."/>
            <person name="Pachecho A.L."/>
            <person name="Wiebe D."/>
            <person name="Bonner C."/>
            <person name="Bernard K."/>
        </authorList>
    </citation>
    <scope>NUCLEOTIDE SEQUENCE [LARGE SCALE GENOMIC DNA]</scope>
    <source>
        <strain evidence="3 4">CCUG56047</strain>
    </source>
</reference>
<organism evidence="3 4">
    <name type="scientific">Brevibacterium ravenspurgense</name>
    <dbReference type="NCBI Taxonomy" id="479117"/>
    <lineage>
        <taxon>Bacteria</taxon>
        <taxon>Bacillati</taxon>
        <taxon>Actinomycetota</taxon>
        <taxon>Actinomycetes</taxon>
        <taxon>Micrococcales</taxon>
        <taxon>Brevibacteriaceae</taxon>
        <taxon>Brevibacterium</taxon>
    </lineage>
</organism>